<keyword evidence="1" id="KW-0472">Membrane</keyword>
<comment type="caution">
    <text evidence="2">The sequence shown here is derived from an EMBL/GenBank/DDBJ whole genome shotgun (WGS) entry which is preliminary data.</text>
</comment>
<protein>
    <recommendedName>
        <fullName evidence="4">Sensor histidine kinase NatK C-terminal domain-containing protein</fullName>
    </recommendedName>
</protein>
<accession>B7AQ09</accession>
<evidence type="ECO:0000313" key="2">
    <source>
        <dbReference type="EMBL" id="EEC57781.1"/>
    </source>
</evidence>
<dbReference type="InterPro" id="IPR036890">
    <property type="entry name" value="HATPase_C_sf"/>
</dbReference>
<feature type="transmembrane region" description="Helical" evidence="1">
    <location>
        <begin position="190"/>
        <end position="213"/>
    </location>
</feature>
<dbReference type="SUPFAM" id="SSF55874">
    <property type="entry name" value="ATPase domain of HSP90 chaperone/DNA topoisomerase II/histidine kinase"/>
    <property type="match status" value="1"/>
</dbReference>
<dbReference type="AlphaFoldDB" id="B7AQ09"/>
<feature type="transmembrane region" description="Helical" evidence="1">
    <location>
        <begin position="87"/>
        <end position="111"/>
    </location>
</feature>
<organism evidence="2 3">
    <name type="scientific">[Bacteroides] pectinophilus ATCC 43243</name>
    <dbReference type="NCBI Taxonomy" id="483218"/>
    <lineage>
        <taxon>Bacteria</taxon>
        <taxon>Bacillati</taxon>
        <taxon>Bacillota</taxon>
        <taxon>Clostridia</taxon>
        <taxon>Eubacteriales</taxon>
    </lineage>
</organism>
<evidence type="ECO:0000256" key="1">
    <source>
        <dbReference type="SAM" id="Phobius"/>
    </source>
</evidence>
<proteinExistence type="predicted"/>
<reference evidence="2 3" key="2">
    <citation type="submission" date="2008-11" db="EMBL/GenBank/DDBJ databases">
        <authorList>
            <person name="Fulton L."/>
            <person name="Clifton S."/>
            <person name="Fulton B."/>
            <person name="Xu J."/>
            <person name="Minx P."/>
            <person name="Pepin K.H."/>
            <person name="Johnson M."/>
            <person name="Bhonagiri V."/>
            <person name="Nash W.E."/>
            <person name="Mardis E.R."/>
            <person name="Wilson R.K."/>
        </authorList>
    </citation>
    <scope>NUCLEOTIDE SEQUENCE [LARGE SCALE GENOMIC DNA]</scope>
    <source>
        <strain evidence="2 3">ATCC 43243</strain>
    </source>
</reference>
<dbReference type="eggNOG" id="COG3290">
    <property type="taxonomic scope" value="Bacteria"/>
</dbReference>
<keyword evidence="1" id="KW-0812">Transmembrane</keyword>
<evidence type="ECO:0000313" key="3">
    <source>
        <dbReference type="Proteomes" id="UP000003136"/>
    </source>
</evidence>
<feature type="transmembrane region" description="Helical" evidence="1">
    <location>
        <begin position="64"/>
        <end position="80"/>
    </location>
</feature>
<evidence type="ECO:0008006" key="4">
    <source>
        <dbReference type="Google" id="ProtNLM"/>
    </source>
</evidence>
<feature type="transmembrane region" description="Helical" evidence="1">
    <location>
        <begin position="164"/>
        <end position="184"/>
    </location>
</feature>
<dbReference type="GO" id="GO:0042802">
    <property type="term" value="F:identical protein binding"/>
    <property type="evidence" value="ECO:0007669"/>
    <property type="project" value="TreeGrafter"/>
</dbReference>
<gene>
    <name evidence="2" type="ORF">BACPEC_00765</name>
</gene>
<dbReference type="STRING" id="483218.BACPEC_00765"/>
<keyword evidence="1" id="KW-1133">Transmembrane helix</keyword>
<dbReference type="Proteomes" id="UP000003136">
    <property type="component" value="Unassembled WGS sequence"/>
</dbReference>
<keyword evidence="3" id="KW-1185">Reference proteome</keyword>
<dbReference type="PANTHER" id="PTHR40448">
    <property type="entry name" value="TWO-COMPONENT SENSOR HISTIDINE KINASE"/>
    <property type="match status" value="1"/>
</dbReference>
<dbReference type="HOGENOM" id="CLU_020211_13_3_9"/>
<dbReference type="PANTHER" id="PTHR40448:SF1">
    <property type="entry name" value="TWO-COMPONENT SENSOR HISTIDINE KINASE"/>
    <property type="match status" value="1"/>
</dbReference>
<dbReference type="EMBL" id="ABVQ01000035">
    <property type="protein sequence ID" value="EEC57781.1"/>
    <property type="molecule type" value="Genomic_DNA"/>
</dbReference>
<sequence>MSDIFELCANVIEAFLIAQFFIRYFKFKNENYKILLKIFMFTMAVMFVVTMSNIWAYFSVHEEYIVDVTLLVIMVVFLKGRMLEKILLIFMNSIILSTTGILLTGVFGNFILYDANGYPEFGVLRVALVVLAKVTYIICTELIIRNKIEDSQYVSNTVYLKLNAAMIITAVAELFLMDIVYMSAKSSSIVSVYFVIVALVAVDAILYTLFVNLTNTSINLIKEEVKNAAYESEKKIIENMHEINKQTMIVRHDMKSKLTYIMFKLDEGDIKGAEKFLSEELDVELSDVNIISTGNRIADAILNMHAETARKQGIPFRMNITGNLGMVNEVDITIILSNLLDYALELAGTSDVPYAGVDVKDTDNGIMIRAYSSYGELKLNNGMLNVRNIADRYNGTFEFEHRDGRCTVVVCLKNGETDNVIQNRKACTIAD</sequence>
<feature type="transmembrane region" description="Helical" evidence="1">
    <location>
        <begin position="34"/>
        <end position="58"/>
    </location>
</feature>
<reference evidence="2 3" key="1">
    <citation type="submission" date="2008-11" db="EMBL/GenBank/DDBJ databases">
        <title>Draft genome sequence of Bacteroides pectinophilus (ATCC 43243).</title>
        <authorList>
            <person name="Sudarsanam P."/>
            <person name="Ley R."/>
            <person name="Guruge J."/>
            <person name="Turnbaugh P.J."/>
            <person name="Mahowald M."/>
            <person name="Liep D."/>
            <person name="Gordon J."/>
        </authorList>
    </citation>
    <scope>NUCLEOTIDE SEQUENCE [LARGE SCALE GENOMIC DNA]</scope>
    <source>
        <strain evidence="2 3">ATCC 43243</strain>
    </source>
</reference>
<name>B7AQ09_9FIRM</name>
<feature type="transmembrane region" description="Helical" evidence="1">
    <location>
        <begin position="123"/>
        <end position="144"/>
    </location>
</feature>